<protein>
    <recommendedName>
        <fullName evidence="3">E9imm peptide</fullName>
    </recommendedName>
</protein>
<dbReference type="EMBL" id="LS992241">
    <property type="protein sequence ID" value="SYX82933.1"/>
    <property type="molecule type" value="Genomic_DNA"/>
</dbReference>
<dbReference type="Gene3D" id="1.10.1200.20">
    <property type="entry name" value="Colicin E immunity protein"/>
    <property type="match status" value="1"/>
</dbReference>
<sequence length="71" mass="8321">MNKKLSRDELIILVRKIMKCEGSEHEIDEMMNLLESNVPDPHVSDLIFWSDIEYSPEEIVDKAMSYKPIIL</sequence>
<name>A0A383R827_PAEAL</name>
<dbReference type="AlphaFoldDB" id="A0A383R827"/>
<dbReference type="RefSeq" id="WP_138185115.1">
    <property type="nucleotide sequence ID" value="NZ_LS992241.1"/>
</dbReference>
<dbReference type="Proteomes" id="UP000304148">
    <property type="component" value="Chromosome"/>
</dbReference>
<organism evidence="1 2">
    <name type="scientific">Paenibacillus alvei</name>
    <name type="common">Bacillus alvei</name>
    <dbReference type="NCBI Taxonomy" id="44250"/>
    <lineage>
        <taxon>Bacteria</taxon>
        <taxon>Bacillati</taxon>
        <taxon>Bacillota</taxon>
        <taxon>Bacilli</taxon>
        <taxon>Bacillales</taxon>
        <taxon>Paenibacillaceae</taxon>
        <taxon>Paenibacillus</taxon>
    </lineage>
</organism>
<evidence type="ECO:0000313" key="2">
    <source>
        <dbReference type="Proteomes" id="UP000304148"/>
    </source>
</evidence>
<proteinExistence type="predicted"/>
<dbReference type="SUPFAM" id="SSF47345">
    <property type="entry name" value="Colicin E immunity proteins"/>
    <property type="match status" value="1"/>
</dbReference>
<dbReference type="InterPro" id="IPR035900">
    <property type="entry name" value="Colicin_E_sf"/>
</dbReference>
<accession>A0A383R827</accession>
<evidence type="ECO:0000313" key="1">
    <source>
        <dbReference type="EMBL" id="SYX82933.1"/>
    </source>
</evidence>
<evidence type="ECO:0008006" key="3">
    <source>
        <dbReference type="Google" id="ProtNLM"/>
    </source>
</evidence>
<gene>
    <name evidence="1" type="ORF">PBLR_11355</name>
</gene>
<reference evidence="2" key="1">
    <citation type="submission" date="2018-08" db="EMBL/GenBank/DDBJ databases">
        <authorList>
            <person name="Chevrot R."/>
        </authorList>
    </citation>
    <scope>NUCLEOTIDE SEQUENCE [LARGE SCALE GENOMIC DNA]</scope>
</reference>